<evidence type="ECO:0000313" key="2">
    <source>
        <dbReference type="EMBL" id="QLI60755.1"/>
    </source>
</evidence>
<keyword evidence="3" id="KW-1185">Reference proteome</keyword>
<dbReference type="Gene3D" id="3.90.940.20">
    <property type="entry name" value="RPB5-like RNA polymerase subunit"/>
    <property type="match status" value="1"/>
</dbReference>
<evidence type="ECO:0000313" key="1">
    <source>
        <dbReference type="EMBL" id="AKU37496.1"/>
    </source>
</evidence>
<organism evidence="1 3">
    <name type="scientific">Scale drop disease virus</name>
    <dbReference type="NCBI Taxonomy" id="1697349"/>
    <lineage>
        <taxon>Viruses</taxon>
        <taxon>Varidnaviria</taxon>
        <taxon>Bamfordvirae</taxon>
        <taxon>Nucleocytoviricota</taxon>
        <taxon>Megaviricetes</taxon>
        <taxon>Pimascovirales</taxon>
        <taxon>Pimascovirales incertae sedis</taxon>
        <taxon>Iridoviridae</taxon>
        <taxon>Alphairidovirinae</taxon>
        <taxon>Megalocytivirus</taxon>
        <taxon>Megalocytivirus lates1</taxon>
    </lineage>
</organism>
<dbReference type="EMBL" id="MN562489">
    <property type="protein sequence ID" value="QLI60755.1"/>
    <property type="molecule type" value="Genomic_DNA"/>
</dbReference>
<dbReference type="RefSeq" id="YP_009163842.1">
    <property type="nucleotide sequence ID" value="NC_027778.1"/>
</dbReference>
<dbReference type="GeneID" id="25479130"/>
<reference evidence="2 4" key="2">
    <citation type="submission" date="2019-10" db="EMBL/GenBank/DDBJ databases">
        <authorList>
            <person name="Kayansamruaj P."/>
        </authorList>
    </citation>
    <scope>NUCLEOTIDE SEQUENCE [LARGE SCALE GENOMIC DNA]</scope>
    <source>
        <strain evidence="2">SDDV_Thai_2019</strain>
    </source>
</reference>
<dbReference type="EMBL" id="KR139659">
    <property type="protein sequence ID" value="AKU37496.1"/>
    <property type="molecule type" value="Genomic_DNA"/>
</dbReference>
<dbReference type="Proteomes" id="UP000201485">
    <property type="component" value="Segment"/>
</dbReference>
<evidence type="ECO:0000313" key="3">
    <source>
        <dbReference type="Proteomes" id="UP000201485"/>
    </source>
</evidence>
<reference evidence="1 3" key="1">
    <citation type="journal article" date="2015" name="PLoS Pathog.">
        <title>A Novel Virus Causes Scale Drop Disease in Lates calcarifer.</title>
        <authorList>
            <person name="de Groof A."/>
            <person name="Guelen L."/>
            <person name="Deijs M."/>
            <person name="van der Wal Y."/>
            <person name="Miyata M."/>
            <person name="Ng K.S."/>
            <person name="van Grinsven L."/>
            <person name="Simmelink B."/>
            <person name="Biermann Y."/>
            <person name="Grisez L."/>
            <person name="van Lent J."/>
            <person name="de Ronde A."/>
            <person name="Chang S.F."/>
            <person name="Schrier C."/>
            <person name="van der Hoek L."/>
        </authorList>
    </citation>
    <scope>NUCLEOTIDE SEQUENCE [LARGE SCALE GENOMIC DNA]</scope>
    <source>
        <strain evidence="1">C4575</strain>
    </source>
</reference>
<protein>
    <submittedName>
        <fullName evidence="1">ORF_081R</fullName>
    </submittedName>
</protein>
<proteinExistence type="predicted"/>
<accession>A0A0K1L693</accession>
<dbReference type="InterPro" id="IPR035913">
    <property type="entry name" value="RPB5-like_sf"/>
</dbReference>
<dbReference type="SUPFAM" id="SSF55287">
    <property type="entry name" value="RPB5-like RNA polymerase subunit"/>
    <property type="match status" value="1"/>
</dbReference>
<gene>
    <name evidence="1" type="ORF">SDDV_081</name>
</gene>
<evidence type="ECO:0000313" key="4">
    <source>
        <dbReference type="Proteomes" id="UP000510602"/>
    </source>
</evidence>
<dbReference type="KEGG" id="vg:25479130"/>
<name>A0A0K1L693_9VIRU</name>
<dbReference type="Proteomes" id="UP000510602">
    <property type="component" value="Segment"/>
</dbReference>
<sequence>MYVEKLLEARGYEISDMKQLSGTEYHIPGQVYIVDCRSTRINATIINEYKEKMIEKAAILIYLQATHEALKKSQDPIRFDHTYDYNVIELFNAMYLMFDFSAQIPQITRNTTITEKRGLPKITTTDPSIKYYGFRKGDCVSVDDQWHKMIYFVD</sequence>